<evidence type="ECO:0000313" key="3">
    <source>
        <dbReference type="Proteomes" id="UP000184038"/>
    </source>
</evidence>
<dbReference type="RefSeq" id="WP_073281751.1">
    <property type="nucleotide sequence ID" value="NZ_FRCP01000005.1"/>
</dbReference>
<dbReference type="SUPFAM" id="SSF52540">
    <property type="entry name" value="P-loop containing nucleoside triphosphate hydrolases"/>
    <property type="match status" value="2"/>
</dbReference>
<dbReference type="InterPro" id="IPR022488">
    <property type="entry name" value="PPK2-related"/>
</dbReference>
<name>A0A1M7ERY9_9FIRM</name>
<protein>
    <submittedName>
        <fullName evidence="2">Polyphosphate:AMP phosphotransferase</fullName>
    </submittedName>
</protein>
<dbReference type="PANTHER" id="PTHR34383">
    <property type="entry name" value="POLYPHOSPHATE:AMP PHOSPHOTRANSFERASE-RELATED"/>
    <property type="match status" value="1"/>
</dbReference>
<proteinExistence type="predicted"/>
<accession>A0A1M7ERY9</accession>
<evidence type="ECO:0000259" key="1">
    <source>
        <dbReference type="Pfam" id="PF03976"/>
    </source>
</evidence>
<dbReference type="PANTHER" id="PTHR34383:SF3">
    <property type="entry name" value="POLYPHOSPHATE:AMP PHOSPHOTRANSFERASE"/>
    <property type="match status" value="1"/>
</dbReference>
<dbReference type="EMBL" id="FRCP01000005">
    <property type="protein sequence ID" value="SHL94470.1"/>
    <property type="molecule type" value="Genomic_DNA"/>
</dbReference>
<dbReference type="NCBIfam" id="TIGR03708">
    <property type="entry name" value="poly_P_AMP_trns"/>
    <property type="match status" value="1"/>
</dbReference>
<sequence>MLEKIDLDKKLSKKESKAVIEELSKRLSYLQRACKTEQIPITIVFEGFGASGKGTMINQLIQPLDPRGFMVYSIQRHTAEEVRRPYLCRFFSKLPAKGRITLFDRSWYRRVLNDRIDKITTKEELECAFDDINNFEKLLTDDGMVIIKFFLYITKKEQKKRFEKLMKSKETAWRVKARDLRQNKHYKEYLEMNNEMLENTDTMYAPWSIIEAMDFQYAQVKIMKNVVARLEEELLKRKEIAKAQNQVTRIGNTEVVKATYPNEVESIEEVRTHVLEGIDLSKDIRKKDYKKKLQKLEEKLALLHSDMRRKKVPVILVFEGWDAAGKGGAIKRLTRNLDPRGYEVNPISAPGDIERAHHYLWRFYNTFPRAGHLAIYDRSWYGRVLVERVEGFCSEEEWKRAYHEINEMEEHLSNFGAVIIKFWLHIDKEEQERRFKARQTNPEKSWKITKEDWRNREKWDEYVRAADEMFVKTSTTYAPWVVVEGNSKEYARIKVLETVAEALEKYLS</sequence>
<dbReference type="InterPro" id="IPR022489">
    <property type="entry name" value="PolyP_AMP_Tfrase"/>
</dbReference>
<keyword evidence="2" id="KW-0808">Transferase</keyword>
<dbReference type="OrthoDB" id="9775224at2"/>
<dbReference type="GO" id="GO:0043751">
    <property type="term" value="F:polyphosphate:AMP phosphotransferase activity"/>
    <property type="evidence" value="ECO:0007669"/>
    <property type="project" value="InterPro"/>
</dbReference>
<dbReference type="Proteomes" id="UP000184038">
    <property type="component" value="Unassembled WGS sequence"/>
</dbReference>
<dbReference type="GO" id="GO:0006797">
    <property type="term" value="P:polyphosphate metabolic process"/>
    <property type="evidence" value="ECO:0007669"/>
    <property type="project" value="InterPro"/>
</dbReference>
<reference evidence="2 3" key="1">
    <citation type="submission" date="2016-11" db="EMBL/GenBank/DDBJ databases">
        <authorList>
            <person name="Jaros S."/>
            <person name="Januszkiewicz K."/>
            <person name="Wedrychowicz H."/>
        </authorList>
    </citation>
    <scope>NUCLEOTIDE SEQUENCE [LARGE SCALE GENOMIC DNA]</scope>
    <source>
        <strain evidence="2 3">DSM 15930</strain>
    </source>
</reference>
<dbReference type="Gene3D" id="3.40.50.300">
    <property type="entry name" value="P-loop containing nucleotide triphosphate hydrolases"/>
    <property type="match status" value="2"/>
</dbReference>
<dbReference type="AlphaFoldDB" id="A0A1M7ERY9"/>
<organism evidence="2 3">
    <name type="scientific">Anaerosporobacter mobilis DSM 15930</name>
    <dbReference type="NCBI Taxonomy" id="1120996"/>
    <lineage>
        <taxon>Bacteria</taxon>
        <taxon>Bacillati</taxon>
        <taxon>Bacillota</taxon>
        <taxon>Clostridia</taxon>
        <taxon>Lachnospirales</taxon>
        <taxon>Lachnospiraceae</taxon>
        <taxon>Anaerosporobacter</taxon>
    </lineage>
</organism>
<evidence type="ECO:0000313" key="2">
    <source>
        <dbReference type="EMBL" id="SHL94470.1"/>
    </source>
</evidence>
<dbReference type="Pfam" id="PF03976">
    <property type="entry name" value="PPK2"/>
    <property type="match status" value="2"/>
</dbReference>
<gene>
    <name evidence="2" type="ORF">SAMN02746066_00152</name>
</gene>
<keyword evidence="3" id="KW-1185">Reference proteome</keyword>
<dbReference type="InterPro" id="IPR027417">
    <property type="entry name" value="P-loop_NTPase"/>
</dbReference>
<feature type="domain" description="Polyphosphate kinase-2-related" evidence="1">
    <location>
        <begin position="285"/>
        <end position="505"/>
    </location>
</feature>
<feature type="domain" description="Polyphosphate kinase-2-related" evidence="1">
    <location>
        <begin position="10"/>
        <end position="235"/>
    </location>
</feature>
<dbReference type="STRING" id="1120996.SAMN02746066_00152"/>